<dbReference type="Gene3D" id="2.40.50.140">
    <property type="entry name" value="Nucleic acid-binding proteins"/>
    <property type="match status" value="1"/>
</dbReference>
<evidence type="ECO:0000313" key="2">
    <source>
        <dbReference type="EnsemblPlants" id="KQJ82894"/>
    </source>
</evidence>
<dbReference type="HOGENOM" id="CLU_057940_0_0_1"/>
<dbReference type="OMA" id="MIYRPFM"/>
<dbReference type="STRING" id="15368.I1IYA9"/>
<protein>
    <submittedName>
        <fullName evidence="1 2">Uncharacterized protein</fullName>
    </submittedName>
</protein>
<reference evidence="1" key="2">
    <citation type="submission" date="2017-06" db="EMBL/GenBank/DDBJ databases">
        <title>WGS assembly of Brachypodium distachyon.</title>
        <authorList>
            <consortium name="The International Brachypodium Initiative"/>
            <person name="Lucas S."/>
            <person name="Harmon-Smith M."/>
            <person name="Lail K."/>
            <person name="Tice H."/>
            <person name="Grimwood J."/>
            <person name="Bruce D."/>
            <person name="Barry K."/>
            <person name="Shu S."/>
            <person name="Lindquist E."/>
            <person name="Wang M."/>
            <person name="Pitluck S."/>
            <person name="Vogel J.P."/>
            <person name="Garvin D.F."/>
            <person name="Mockler T.C."/>
            <person name="Schmutz J."/>
            <person name="Rokhsar D."/>
            <person name="Bevan M.W."/>
        </authorList>
    </citation>
    <scope>NUCLEOTIDE SEQUENCE</scope>
    <source>
        <strain evidence="1">Bd21</strain>
    </source>
</reference>
<reference evidence="1 2" key="1">
    <citation type="journal article" date="2010" name="Nature">
        <title>Genome sequencing and analysis of the model grass Brachypodium distachyon.</title>
        <authorList>
            <consortium name="International Brachypodium Initiative"/>
        </authorList>
    </citation>
    <scope>NUCLEOTIDE SEQUENCE [LARGE SCALE GENOMIC DNA]</scope>
    <source>
        <strain evidence="1">Bd21</strain>
        <strain evidence="2">cv. Bd21</strain>
    </source>
</reference>
<dbReference type="InterPro" id="IPR012340">
    <property type="entry name" value="NA-bd_OB-fold"/>
</dbReference>
<dbReference type="GeneID" id="100836718"/>
<gene>
    <name evidence="2" type="primary">LOC100836718</name>
    <name evidence="1" type="ORF">BRADI_5g11887v3</name>
</gene>
<dbReference type="RefSeq" id="XP_010239969.1">
    <property type="nucleotide sequence ID" value="XM_010241667.3"/>
</dbReference>
<dbReference type="PANTHER" id="PTHR38542">
    <property type="entry name" value="OS04G0450500 PROTEIN"/>
    <property type="match status" value="1"/>
</dbReference>
<accession>I1IYA9</accession>
<organism evidence="2">
    <name type="scientific">Brachypodium distachyon</name>
    <name type="common">Purple false brome</name>
    <name type="synonym">Trachynia distachya</name>
    <dbReference type="NCBI Taxonomy" id="15368"/>
    <lineage>
        <taxon>Eukaryota</taxon>
        <taxon>Viridiplantae</taxon>
        <taxon>Streptophyta</taxon>
        <taxon>Embryophyta</taxon>
        <taxon>Tracheophyta</taxon>
        <taxon>Spermatophyta</taxon>
        <taxon>Magnoliopsida</taxon>
        <taxon>Liliopsida</taxon>
        <taxon>Poales</taxon>
        <taxon>Poaceae</taxon>
        <taxon>BOP clade</taxon>
        <taxon>Pooideae</taxon>
        <taxon>Stipodae</taxon>
        <taxon>Brachypodieae</taxon>
        <taxon>Brachypodium</taxon>
    </lineage>
</organism>
<dbReference type="EnsemblPlants" id="KQJ82894">
    <property type="protein sequence ID" value="KQJ82894"/>
    <property type="gene ID" value="BRADI_5g11887v3"/>
</dbReference>
<dbReference type="EMBL" id="CM000884">
    <property type="protein sequence ID" value="KQJ82894.1"/>
    <property type="molecule type" value="Genomic_DNA"/>
</dbReference>
<reference evidence="2" key="3">
    <citation type="submission" date="2018-08" db="UniProtKB">
        <authorList>
            <consortium name="EnsemblPlants"/>
        </authorList>
    </citation>
    <scope>IDENTIFICATION</scope>
    <source>
        <strain evidence="2">cv. Bd21</strain>
    </source>
</reference>
<proteinExistence type="predicted"/>
<evidence type="ECO:0000313" key="1">
    <source>
        <dbReference type="EMBL" id="KQJ82894.1"/>
    </source>
</evidence>
<dbReference type="AlphaFoldDB" id="I1IYA9"/>
<dbReference type="KEGG" id="bdi:100836718"/>
<dbReference type="OrthoDB" id="2446218at2759"/>
<sequence>MATVVSWYGPLIDLSAAAGHVGGFVQLLASVRSVLPHQEQNAGTGRSYQRTMLEVGDNTRSSFCVSLWSNHSSTAIVAGDVLLLQNIKIVEFRNGLEGRASQISGVQVLLNSKELMRPEGIDELIINCKVGNATRSKLRRVAEWIVHTKRTVTKNHHQVMSKNWKERIEKDSADLSITELLSQSKLCNVNIYASICKIVLMGSLTPHFKGKFSVIERLSLDEHNDIIRDFICSGCKLCGLPLYPKNLRGESTSLIDCPNNPKYLHVVGQIYKPFMIYVRDQSGQIPVLVRNKAAETLFANIIADDVFECYKSSHCMLLDICEPGNLRTSGILDGTCKTGITKRKRSKEKLDFHLIWLILIKCLLNQGKNSPFGFQISVNPDKNVDNGRFELVSLTLPIP</sequence>
<dbReference type="eggNOG" id="ENOG502QR6N">
    <property type="taxonomic scope" value="Eukaryota"/>
</dbReference>
<dbReference type="PANTHER" id="PTHR38542:SF2">
    <property type="entry name" value="REPLICATION FACTOR A C-TERMINAL DOMAIN-CONTAINING PROTEIN"/>
    <property type="match status" value="1"/>
</dbReference>
<keyword evidence="3" id="KW-1185">Reference proteome</keyword>
<dbReference type="Gramene" id="KQJ82894">
    <property type="protein sequence ID" value="KQJ82894"/>
    <property type="gene ID" value="BRADI_5g11887v3"/>
</dbReference>
<evidence type="ECO:0000313" key="3">
    <source>
        <dbReference type="Proteomes" id="UP000008810"/>
    </source>
</evidence>
<dbReference type="Proteomes" id="UP000008810">
    <property type="component" value="Chromosome 5"/>
</dbReference>
<name>I1IYA9_BRADI</name>